<sequence length="314" mass="35241">MRGELLNVWDKVWPDVFVKLSKHKDAPDELFSELYEAIIRAPVLPIEPAEPTQYDENGLLIDPDEIAAEAAYKVALEAFNAARSHYEQAISGNAKARRWLRIELPQHVTSESKALFALAEVHAKLRDISDDALVNRYFQLVEGFIDKYSLRYDLRRPFSLHPTLPGIFARMVRNLKLAAQTDAHLASSFHEFEDALRDLTAEQTPNRIKTCISKQTNFLEAIGQLAPNVTGNTLGAICNQVGTWPHEKLKESVKGIYGFASDYPGIRHGGTPANQLREIEMRDLVAVCVVMFGFSPYLTDQLNSDDIYAIGEVA</sequence>
<name>A0ABX0U247_9SPHN</name>
<evidence type="ECO:0000313" key="1">
    <source>
        <dbReference type="EMBL" id="NIJ24635.1"/>
    </source>
</evidence>
<protein>
    <recommendedName>
        <fullName evidence="3">Apea-like HEPN domain-containing protein</fullName>
    </recommendedName>
</protein>
<comment type="caution">
    <text evidence="1">The sequence shown here is derived from an EMBL/GenBank/DDBJ whole genome shotgun (WGS) entry which is preliminary data.</text>
</comment>
<gene>
    <name evidence="1" type="ORF">FHT01_002177</name>
</gene>
<dbReference type="Proteomes" id="UP000788153">
    <property type="component" value="Unassembled WGS sequence"/>
</dbReference>
<organism evidence="1 2">
    <name type="scientific">Sphingomonas japonica</name>
    <dbReference type="NCBI Taxonomy" id="511662"/>
    <lineage>
        <taxon>Bacteria</taxon>
        <taxon>Pseudomonadati</taxon>
        <taxon>Pseudomonadota</taxon>
        <taxon>Alphaproteobacteria</taxon>
        <taxon>Sphingomonadales</taxon>
        <taxon>Sphingomonadaceae</taxon>
        <taxon>Sphingomonas</taxon>
    </lineage>
</organism>
<accession>A0ABX0U247</accession>
<evidence type="ECO:0000313" key="2">
    <source>
        <dbReference type="Proteomes" id="UP000788153"/>
    </source>
</evidence>
<dbReference type="EMBL" id="JAASQP010000001">
    <property type="protein sequence ID" value="NIJ24635.1"/>
    <property type="molecule type" value="Genomic_DNA"/>
</dbReference>
<keyword evidence="2" id="KW-1185">Reference proteome</keyword>
<dbReference type="RefSeq" id="WP_140046970.1">
    <property type="nucleotide sequence ID" value="NZ_BAAAEV010000001.1"/>
</dbReference>
<proteinExistence type="predicted"/>
<reference evidence="1 2" key="1">
    <citation type="submission" date="2020-03" db="EMBL/GenBank/DDBJ databases">
        <title>Genomic Encyclopedia of Type Strains, Phase IV (KMG-IV): sequencing the most valuable type-strain genomes for metagenomic binning, comparative biology and taxonomic classification.</title>
        <authorList>
            <person name="Goeker M."/>
        </authorList>
    </citation>
    <scope>NUCLEOTIDE SEQUENCE [LARGE SCALE GENOMIC DNA]</scope>
    <source>
        <strain evidence="1 2">DSM 22753</strain>
    </source>
</reference>
<evidence type="ECO:0008006" key="3">
    <source>
        <dbReference type="Google" id="ProtNLM"/>
    </source>
</evidence>